<feature type="region of interest" description="Disordered" evidence="1">
    <location>
        <begin position="1"/>
        <end position="43"/>
    </location>
</feature>
<evidence type="ECO:0000256" key="1">
    <source>
        <dbReference type="SAM" id="MobiDB-lite"/>
    </source>
</evidence>
<feature type="compositionally biased region" description="Polar residues" evidence="1">
    <location>
        <begin position="25"/>
        <end position="41"/>
    </location>
</feature>
<evidence type="ECO:0000313" key="3">
    <source>
        <dbReference type="Proteomes" id="UP000015441"/>
    </source>
</evidence>
<dbReference type="EMBL" id="CAUH01004252">
    <property type="protein sequence ID" value="CCU79105.1"/>
    <property type="molecule type" value="Genomic_DNA"/>
</dbReference>
<name>N1JJJ7_BLUG1</name>
<gene>
    <name evidence="2" type="ORF">BGHDH14_bgh03436</name>
</gene>
<evidence type="ECO:0000313" key="2">
    <source>
        <dbReference type="EMBL" id="CCU79105.1"/>
    </source>
</evidence>
<accession>N1JJJ7</accession>
<sequence>MLTQKKAYGAASTTTPPNISPRKIGNNQSSCSVSSAKNTATCPPGLQAKLEAEQERAAQTASNLTIYTAAINGVEDALSPLSKGSSVQFIGFTKVYLRAAISQFMMSIPGTVLPDLPPRPNC</sequence>
<dbReference type="HOGENOM" id="CLU_2026320_0_0_1"/>
<organism evidence="2 3">
    <name type="scientific">Blumeria graminis f. sp. hordei (strain DH14)</name>
    <name type="common">Barley powdery mildew</name>
    <name type="synonym">Oidium monilioides f. sp. hordei</name>
    <dbReference type="NCBI Taxonomy" id="546991"/>
    <lineage>
        <taxon>Eukaryota</taxon>
        <taxon>Fungi</taxon>
        <taxon>Dikarya</taxon>
        <taxon>Ascomycota</taxon>
        <taxon>Pezizomycotina</taxon>
        <taxon>Leotiomycetes</taxon>
        <taxon>Erysiphales</taxon>
        <taxon>Erysiphaceae</taxon>
        <taxon>Blumeria</taxon>
        <taxon>Blumeria hordei</taxon>
    </lineage>
</organism>
<dbReference type="InParanoid" id="N1JJJ7"/>
<dbReference type="AlphaFoldDB" id="N1JJJ7"/>
<comment type="caution">
    <text evidence="2">The sequence shown here is derived from an EMBL/GenBank/DDBJ whole genome shotgun (WGS) entry which is preliminary data.</text>
</comment>
<reference evidence="2 3" key="1">
    <citation type="journal article" date="2010" name="Science">
        <title>Genome expansion and gene loss in powdery mildew fungi reveal tradeoffs in extreme parasitism.</title>
        <authorList>
            <person name="Spanu P.D."/>
            <person name="Abbott J.C."/>
            <person name="Amselem J."/>
            <person name="Burgis T.A."/>
            <person name="Soanes D.M."/>
            <person name="Stueber K."/>
            <person name="Ver Loren van Themaat E."/>
            <person name="Brown J.K.M."/>
            <person name="Butcher S.A."/>
            <person name="Gurr S.J."/>
            <person name="Lebrun M.-H."/>
            <person name="Ridout C.J."/>
            <person name="Schulze-Lefert P."/>
            <person name="Talbot N.J."/>
            <person name="Ahmadinejad N."/>
            <person name="Ametz C."/>
            <person name="Barton G.R."/>
            <person name="Benjdia M."/>
            <person name="Bidzinski P."/>
            <person name="Bindschedler L.V."/>
            <person name="Both M."/>
            <person name="Brewer M.T."/>
            <person name="Cadle-Davidson L."/>
            <person name="Cadle-Davidson M.M."/>
            <person name="Collemare J."/>
            <person name="Cramer R."/>
            <person name="Frenkel O."/>
            <person name="Godfrey D."/>
            <person name="Harriman J."/>
            <person name="Hoede C."/>
            <person name="King B.C."/>
            <person name="Klages S."/>
            <person name="Kleemann J."/>
            <person name="Knoll D."/>
            <person name="Koti P.S."/>
            <person name="Kreplak J."/>
            <person name="Lopez-Ruiz F.J."/>
            <person name="Lu X."/>
            <person name="Maekawa T."/>
            <person name="Mahanil S."/>
            <person name="Micali C."/>
            <person name="Milgroom M.G."/>
            <person name="Montana G."/>
            <person name="Noir S."/>
            <person name="O'Connell R.J."/>
            <person name="Oberhaensli S."/>
            <person name="Parlange F."/>
            <person name="Pedersen C."/>
            <person name="Quesneville H."/>
            <person name="Reinhardt R."/>
            <person name="Rott M."/>
            <person name="Sacristan S."/>
            <person name="Schmidt S.M."/>
            <person name="Schoen M."/>
            <person name="Skamnioti P."/>
            <person name="Sommer H."/>
            <person name="Stephens A."/>
            <person name="Takahara H."/>
            <person name="Thordal-Christensen H."/>
            <person name="Vigouroux M."/>
            <person name="Wessling R."/>
            <person name="Wicker T."/>
            <person name="Panstruga R."/>
        </authorList>
    </citation>
    <scope>NUCLEOTIDE SEQUENCE [LARGE SCALE GENOMIC DNA]</scope>
    <source>
        <strain evidence="2">DH14</strain>
    </source>
</reference>
<protein>
    <submittedName>
        <fullName evidence="2">EKA-like protein</fullName>
    </submittedName>
</protein>
<keyword evidence="3" id="KW-1185">Reference proteome</keyword>
<proteinExistence type="predicted"/>
<dbReference type="Proteomes" id="UP000015441">
    <property type="component" value="Unassembled WGS sequence"/>
</dbReference>